<feature type="transmembrane region" description="Helical" evidence="6">
    <location>
        <begin position="344"/>
        <end position="364"/>
    </location>
</feature>
<comment type="caution">
    <text evidence="7">The sequence shown here is derived from an EMBL/GenBank/DDBJ whole genome shotgun (WGS) entry which is preliminary data.</text>
</comment>
<feature type="transmembrane region" description="Helical" evidence="6">
    <location>
        <begin position="186"/>
        <end position="205"/>
    </location>
</feature>
<keyword evidence="3 6" id="KW-0812">Transmembrane</keyword>
<keyword evidence="4 6" id="KW-1133">Transmembrane helix</keyword>
<feature type="transmembrane region" description="Helical" evidence="6">
    <location>
        <begin position="34"/>
        <end position="58"/>
    </location>
</feature>
<feature type="transmembrane region" description="Helical" evidence="6">
    <location>
        <begin position="125"/>
        <end position="145"/>
    </location>
</feature>
<sequence length="493" mass="52972">MRLSMFYSTLLLTGVNLLLRLVGTTFQVYVSGRIGAAGVGLLQLVLSVSMLAQTAGIAGVRTTAMYLSAEELGRRQTGLISRILSGCTIYSLVCSGVISAALYWGAPLLAEHWIGDVRTVGALRVFALFLPVECLCGVLQGYFTAAKRIGTLAVVGIAEQLCSMAVTTAVLTTWAGSDPGRACQAVILGTGTGACLALFSLGLLLPRHKDAPPSRSGVAGRLLRIAVPLALADDLKAGLTSAEKLIIPKRLALHLGTGTPLESFGVVCGMVMPVLMFPSAVLFALAELLIPELARCAAVGSARRIRYLARRSLRMAMLYGLCCGGLLFLLAMPLTDALYQNEEAGRWLMLFALLAPMLYCDSLVDAMTKGLGQQNYCVRYNIVTSALDLALLYVLLPRYGMLGYFISFLVTHLLNFVLSFRRLLAASQITVSLRRPVLAAGATLVSIWAAAQFPAGAVQIIVFLCMSWGLYWALGALRREDIRWVRGLVKNRQ</sequence>
<comment type="subcellular location">
    <subcellularLocation>
        <location evidence="1">Cell membrane</location>
        <topology evidence="1">Multi-pass membrane protein</topology>
    </subcellularLocation>
</comment>
<dbReference type="GO" id="GO:0005886">
    <property type="term" value="C:plasma membrane"/>
    <property type="evidence" value="ECO:0007669"/>
    <property type="project" value="UniProtKB-SubCell"/>
</dbReference>
<dbReference type="Proteomes" id="UP000824073">
    <property type="component" value="Unassembled WGS sequence"/>
</dbReference>
<feature type="transmembrane region" description="Helical" evidence="6">
    <location>
        <begin position="79"/>
        <end position="105"/>
    </location>
</feature>
<gene>
    <name evidence="7" type="ORF">IAB67_02130</name>
</gene>
<organism evidence="7 8">
    <name type="scientific">Candidatus Ventrousia excrementavium</name>
    <dbReference type="NCBI Taxonomy" id="2840961"/>
    <lineage>
        <taxon>Bacteria</taxon>
        <taxon>Bacillati</taxon>
        <taxon>Bacillota</taxon>
        <taxon>Clostridia</taxon>
        <taxon>Eubacteriales</taxon>
        <taxon>Clostridiaceae</taxon>
        <taxon>Clostridiaceae incertae sedis</taxon>
        <taxon>Candidatus Ventrousia</taxon>
    </lineage>
</organism>
<dbReference type="PANTHER" id="PTHR30250">
    <property type="entry name" value="PST FAMILY PREDICTED COLANIC ACID TRANSPORTER"/>
    <property type="match status" value="1"/>
</dbReference>
<name>A0A9D1LLA7_9CLOT</name>
<feature type="transmembrane region" description="Helical" evidence="6">
    <location>
        <begin position="313"/>
        <end position="332"/>
    </location>
</feature>
<evidence type="ECO:0000256" key="4">
    <source>
        <dbReference type="ARBA" id="ARBA00022989"/>
    </source>
</evidence>
<evidence type="ECO:0000313" key="7">
    <source>
        <dbReference type="EMBL" id="HIU43076.1"/>
    </source>
</evidence>
<keyword evidence="5 6" id="KW-0472">Membrane</keyword>
<reference evidence="7" key="1">
    <citation type="submission" date="2020-10" db="EMBL/GenBank/DDBJ databases">
        <authorList>
            <person name="Gilroy R."/>
        </authorList>
    </citation>
    <scope>NUCLEOTIDE SEQUENCE</scope>
    <source>
        <strain evidence="7">CHK191-8634</strain>
    </source>
</reference>
<evidence type="ECO:0000256" key="1">
    <source>
        <dbReference type="ARBA" id="ARBA00004651"/>
    </source>
</evidence>
<evidence type="ECO:0000313" key="8">
    <source>
        <dbReference type="Proteomes" id="UP000824073"/>
    </source>
</evidence>
<dbReference type="EMBL" id="DVMR01000025">
    <property type="protein sequence ID" value="HIU43076.1"/>
    <property type="molecule type" value="Genomic_DNA"/>
</dbReference>
<evidence type="ECO:0000256" key="2">
    <source>
        <dbReference type="ARBA" id="ARBA00022475"/>
    </source>
</evidence>
<feature type="transmembrane region" description="Helical" evidence="6">
    <location>
        <begin position="376"/>
        <end position="396"/>
    </location>
</feature>
<protein>
    <submittedName>
        <fullName evidence="7">Polysaccharide biosynthesis C-terminal domain-containing protein</fullName>
    </submittedName>
</protein>
<reference evidence="7" key="2">
    <citation type="journal article" date="2021" name="PeerJ">
        <title>Extensive microbial diversity within the chicken gut microbiome revealed by metagenomics and culture.</title>
        <authorList>
            <person name="Gilroy R."/>
            <person name="Ravi A."/>
            <person name="Getino M."/>
            <person name="Pursley I."/>
            <person name="Horton D.L."/>
            <person name="Alikhan N.F."/>
            <person name="Baker D."/>
            <person name="Gharbi K."/>
            <person name="Hall N."/>
            <person name="Watson M."/>
            <person name="Adriaenssens E.M."/>
            <person name="Foster-Nyarko E."/>
            <person name="Jarju S."/>
            <person name="Secka A."/>
            <person name="Antonio M."/>
            <person name="Oren A."/>
            <person name="Chaudhuri R.R."/>
            <person name="La Ragione R."/>
            <person name="Hildebrand F."/>
            <person name="Pallen M.J."/>
        </authorList>
    </citation>
    <scope>NUCLEOTIDE SEQUENCE</scope>
    <source>
        <strain evidence="7">CHK191-8634</strain>
    </source>
</reference>
<feature type="transmembrane region" description="Helical" evidence="6">
    <location>
        <begin position="152"/>
        <end position="174"/>
    </location>
</feature>
<dbReference type="AlphaFoldDB" id="A0A9D1LLA7"/>
<accession>A0A9D1LLA7</accession>
<evidence type="ECO:0000256" key="6">
    <source>
        <dbReference type="SAM" id="Phobius"/>
    </source>
</evidence>
<feature type="transmembrane region" description="Helical" evidence="6">
    <location>
        <begin position="432"/>
        <end position="451"/>
    </location>
</feature>
<proteinExistence type="predicted"/>
<keyword evidence="2" id="KW-1003">Cell membrane</keyword>
<evidence type="ECO:0000256" key="3">
    <source>
        <dbReference type="ARBA" id="ARBA00022692"/>
    </source>
</evidence>
<feature type="transmembrane region" description="Helical" evidence="6">
    <location>
        <begin position="402"/>
        <end position="420"/>
    </location>
</feature>
<evidence type="ECO:0000256" key="5">
    <source>
        <dbReference type="ARBA" id="ARBA00023136"/>
    </source>
</evidence>
<dbReference type="PANTHER" id="PTHR30250:SF21">
    <property type="entry name" value="LIPID II FLIPPASE MURJ"/>
    <property type="match status" value="1"/>
</dbReference>
<dbReference type="InterPro" id="IPR050833">
    <property type="entry name" value="Poly_Biosynth_Transport"/>
</dbReference>
<feature type="transmembrane region" description="Helical" evidence="6">
    <location>
        <begin position="457"/>
        <end position="477"/>
    </location>
</feature>